<dbReference type="Proteomes" id="UP001358586">
    <property type="component" value="Chromosome 4"/>
</dbReference>
<evidence type="ECO:0000313" key="2">
    <source>
        <dbReference type="Proteomes" id="UP001358586"/>
    </source>
</evidence>
<protein>
    <submittedName>
        <fullName evidence="1">Uncharacterized protein</fullName>
    </submittedName>
</protein>
<sequence length="110" mass="12425">MNLKDRCAYHDDMGHKTEDCFTLKYAIEGVVRNELVRDEEENYPLVVLAIVMGFEVKRILVKNGSTVEKMGLKEQKLSKASPLYGFENRPFNVKGSIILSVTLRDGGITC</sequence>
<dbReference type="EMBL" id="JARKNE010000004">
    <property type="protein sequence ID" value="KAK5835989.1"/>
    <property type="molecule type" value="Genomic_DNA"/>
</dbReference>
<gene>
    <name evidence="1" type="ORF">PVK06_011721</name>
</gene>
<evidence type="ECO:0000313" key="1">
    <source>
        <dbReference type="EMBL" id="KAK5835989.1"/>
    </source>
</evidence>
<keyword evidence="2" id="KW-1185">Reference proteome</keyword>
<reference evidence="1 2" key="1">
    <citation type="submission" date="2023-03" db="EMBL/GenBank/DDBJ databases">
        <title>WGS of Gossypium arboreum.</title>
        <authorList>
            <person name="Yu D."/>
        </authorList>
    </citation>
    <scope>NUCLEOTIDE SEQUENCE [LARGE SCALE GENOMIC DNA]</scope>
    <source>
        <tissue evidence="1">Leaf</tissue>
    </source>
</reference>
<comment type="caution">
    <text evidence="1">The sequence shown here is derived from an EMBL/GenBank/DDBJ whole genome shotgun (WGS) entry which is preliminary data.</text>
</comment>
<organism evidence="1 2">
    <name type="scientific">Gossypium arboreum</name>
    <name type="common">Tree cotton</name>
    <name type="synonym">Gossypium nanking</name>
    <dbReference type="NCBI Taxonomy" id="29729"/>
    <lineage>
        <taxon>Eukaryota</taxon>
        <taxon>Viridiplantae</taxon>
        <taxon>Streptophyta</taxon>
        <taxon>Embryophyta</taxon>
        <taxon>Tracheophyta</taxon>
        <taxon>Spermatophyta</taxon>
        <taxon>Magnoliopsida</taxon>
        <taxon>eudicotyledons</taxon>
        <taxon>Gunneridae</taxon>
        <taxon>Pentapetalae</taxon>
        <taxon>rosids</taxon>
        <taxon>malvids</taxon>
        <taxon>Malvales</taxon>
        <taxon>Malvaceae</taxon>
        <taxon>Malvoideae</taxon>
        <taxon>Gossypium</taxon>
    </lineage>
</organism>
<name>A0ABR0Q9H9_GOSAR</name>
<accession>A0ABR0Q9H9</accession>
<proteinExistence type="predicted"/>